<dbReference type="GO" id="GO:0003700">
    <property type="term" value="F:DNA-binding transcription factor activity"/>
    <property type="evidence" value="ECO:0007669"/>
    <property type="project" value="InterPro"/>
</dbReference>
<feature type="domain" description="HTH marR-type" evidence="1">
    <location>
        <begin position="59"/>
        <end position="192"/>
    </location>
</feature>
<protein>
    <submittedName>
        <fullName evidence="2">DNA-binding MarR family transcriptional regulator</fullName>
    </submittedName>
</protein>
<dbReference type="AlphaFoldDB" id="A0A7X0MJ27"/>
<evidence type="ECO:0000259" key="1">
    <source>
        <dbReference type="PROSITE" id="PS50995"/>
    </source>
</evidence>
<dbReference type="EMBL" id="JACHCC010000003">
    <property type="protein sequence ID" value="MBB6499023.1"/>
    <property type="molecule type" value="Genomic_DNA"/>
</dbReference>
<reference evidence="2 3" key="1">
    <citation type="submission" date="2020-08" db="EMBL/GenBank/DDBJ databases">
        <title>Genomic Encyclopedia of Type Strains, Phase IV (KMG-V): Genome sequencing to study the core and pangenomes of soil and plant-associated prokaryotes.</title>
        <authorList>
            <person name="Whitman W."/>
        </authorList>
    </citation>
    <scope>NUCLEOTIDE SEQUENCE [LARGE SCALE GENOMIC DNA]</scope>
    <source>
        <strain evidence="2 3">M2T3</strain>
    </source>
</reference>
<comment type="caution">
    <text evidence="2">The sequence shown here is derived from an EMBL/GenBank/DDBJ whole genome shotgun (WGS) entry which is preliminary data.</text>
</comment>
<organism evidence="2 3">
    <name type="scientific">Pedobacter cryoconitis</name>
    <dbReference type="NCBI Taxonomy" id="188932"/>
    <lineage>
        <taxon>Bacteria</taxon>
        <taxon>Pseudomonadati</taxon>
        <taxon>Bacteroidota</taxon>
        <taxon>Sphingobacteriia</taxon>
        <taxon>Sphingobacteriales</taxon>
        <taxon>Sphingobacteriaceae</taxon>
        <taxon>Pedobacter</taxon>
    </lineage>
</organism>
<gene>
    <name evidence="2" type="ORF">HDF25_001164</name>
</gene>
<dbReference type="InterPro" id="IPR036388">
    <property type="entry name" value="WH-like_DNA-bd_sf"/>
</dbReference>
<evidence type="ECO:0000313" key="3">
    <source>
        <dbReference type="Proteomes" id="UP000521017"/>
    </source>
</evidence>
<sequence length="202" mass="23190">MLYDLINELVTLVKIYEKESVHTSHDLNTFRHWLDQHSNHNNDLPEPEWEGKEKGRSADSVINTSLVHLYRYAKIHAKTAIVNTPFSTPDEFIYLISLVSFGSMSKTSLIRLNIHEKSAGIQIINRLIKNEWAEQHALDSDKRNKMIHITPKGKKLLDESMGNIRKASAQVTGPLSHNEKMNLINILLKLEKVHQIESNGMF</sequence>
<dbReference type="InterPro" id="IPR000835">
    <property type="entry name" value="HTH_MarR-typ"/>
</dbReference>
<keyword evidence="2" id="KW-0238">DNA-binding</keyword>
<dbReference type="GO" id="GO:0003677">
    <property type="term" value="F:DNA binding"/>
    <property type="evidence" value="ECO:0007669"/>
    <property type="project" value="UniProtKB-KW"/>
</dbReference>
<dbReference type="Gene3D" id="1.10.10.10">
    <property type="entry name" value="Winged helix-like DNA-binding domain superfamily/Winged helix DNA-binding domain"/>
    <property type="match status" value="1"/>
</dbReference>
<accession>A0A7X0MJ27</accession>
<proteinExistence type="predicted"/>
<dbReference type="SUPFAM" id="SSF46785">
    <property type="entry name" value="Winged helix' DNA-binding domain"/>
    <property type="match status" value="1"/>
</dbReference>
<dbReference type="InterPro" id="IPR036390">
    <property type="entry name" value="WH_DNA-bd_sf"/>
</dbReference>
<name>A0A7X0MJ27_9SPHI</name>
<dbReference type="Proteomes" id="UP000521017">
    <property type="component" value="Unassembled WGS sequence"/>
</dbReference>
<dbReference type="PROSITE" id="PS50995">
    <property type="entry name" value="HTH_MARR_2"/>
    <property type="match status" value="1"/>
</dbReference>
<dbReference type="RefSeq" id="WP_184623681.1">
    <property type="nucleotide sequence ID" value="NZ_JACHCC010000003.1"/>
</dbReference>
<evidence type="ECO:0000313" key="2">
    <source>
        <dbReference type="EMBL" id="MBB6499023.1"/>
    </source>
</evidence>